<dbReference type="Proteomes" id="UP000266861">
    <property type="component" value="Unassembled WGS sequence"/>
</dbReference>
<protein>
    <submittedName>
        <fullName evidence="1">Uncharacterized protein</fullName>
    </submittedName>
</protein>
<evidence type="ECO:0000313" key="1">
    <source>
        <dbReference type="EMBL" id="RHZ61247.1"/>
    </source>
</evidence>
<name>A0A397HE36_9GLOM</name>
<gene>
    <name evidence="1" type="ORF">Glove_349g30</name>
</gene>
<comment type="caution">
    <text evidence="1">The sequence shown here is derived from an EMBL/GenBank/DDBJ whole genome shotgun (WGS) entry which is preliminary data.</text>
</comment>
<accession>A0A397HE36</accession>
<organism evidence="1 2">
    <name type="scientific">Diversispora epigaea</name>
    <dbReference type="NCBI Taxonomy" id="1348612"/>
    <lineage>
        <taxon>Eukaryota</taxon>
        <taxon>Fungi</taxon>
        <taxon>Fungi incertae sedis</taxon>
        <taxon>Mucoromycota</taxon>
        <taxon>Glomeromycotina</taxon>
        <taxon>Glomeromycetes</taxon>
        <taxon>Diversisporales</taxon>
        <taxon>Diversisporaceae</taxon>
        <taxon>Diversispora</taxon>
    </lineage>
</organism>
<proteinExistence type="predicted"/>
<reference evidence="1 2" key="1">
    <citation type="submission" date="2018-08" db="EMBL/GenBank/DDBJ databases">
        <title>Genome and evolution of the arbuscular mycorrhizal fungus Diversispora epigaea (formerly Glomus versiforme) and its bacterial endosymbionts.</title>
        <authorList>
            <person name="Sun X."/>
            <person name="Fei Z."/>
            <person name="Harrison M."/>
        </authorList>
    </citation>
    <scope>NUCLEOTIDE SEQUENCE [LARGE SCALE GENOMIC DNA]</scope>
    <source>
        <strain evidence="1 2">IT104</strain>
    </source>
</reference>
<evidence type="ECO:0000313" key="2">
    <source>
        <dbReference type="Proteomes" id="UP000266861"/>
    </source>
</evidence>
<keyword evidence="2" id="KW-1185">Reference proteome</keyword>
<dbReference type="OrthoDB" id="10296617at2759"/>
<sequence length="75" mass="8571">MDGGRTGSAKRRPPLVIWTVTSSSYRLPDGLTYGDQTGGSVRERTLRAIWAELKNRNIEYHDIPRGRRIYFGTVF</sequence>
<dbReference type="EMBL" id="PQFF01000319">
    <property type="protein sequence ID" value="RHZ61247.1"/>
    <property type="molecule type" value="Genomic_DNA"/>
</dbReference>
<dbReference type="AlphaFoldDB" id="A0A397HE36"/>